<dbReference type="AlphaFoldDB" id="A0A4S4BPZ0"/>
<dbReference type="NCBIfam" id="NF041644">
    <property type="entry name" value="CBO0543_fam"/>
    <property type="match status" value="1"/>
</dbReference>
<keyword evidence="2" id="KW-1185">Reference proteome</keyword>
<evidence type="ECO:0000313" key="1">
    <source>
        <dbReference type="EMBL" id="THF76477.1"/>
    </source>
</evidence>
<dbReference type="InterPro" id="IPR048147">
    <property type="entry name" value="CBO0543-like"/>
</dbReference>
<accession>A0A4S4BPZ0</accession>
<dbReference type="RefSeq" id="WP_136357637.1">
    <property type="nucleotide sequence ID" value="NZ_CP046266.1"/>
</dbReference>
<gene>
    <name evidence="1" type="ORF">E6W99_21380</name>
</gene>
<sequence length="166" mass="19901">MAEIIGVSTWIVAALRWGDWRNWNKYHATILYFILGDVLYYYVSYQHRLWTLEPTWPLKNELICLVGEFIVFACTVLIYIGKYPRDHFISFWWTALWVIIYTINEWILLKTGTFTYHHGWTLFDSFLFNILMFILIRLHFKMPVITLILSVTISIILIFLNSIPIK</sequence>
<protein>
    <submittedName>
        <fullName evidence="1">Uncharacterized protein</fullName>
    </submittedName>
</protein>
<dbReference type="OrthoDB" id="1730091at2"/>
<proteinExistence type="predicted"/>
<reference evidence="1 2" key="1">
    <citation type="submission" date="2019-04" db="EMBL/GenBank/DDBJ databases">
        <title>Bacillus sediminilitoris sp. nov., isolated from a tidal flat sediment on the East China Sea.</title>
        <authorList>
            <person name="Wei Y."/>
            <person name="Mao H."/>
            <person name="Fang J."/>
        </authorList>
    </citation>
    <scope>NUCLEOTIDE SEQUENCE [LARGE SCALE GENOMIC DNA]</scope>
    <source>
        <strain evidence="1 2">DSL-17</strain>
    </source>
</reference>
<organism evidence="1 2">
    <name type="scientific">Metabacillus sediminilitoris</name>
    <dbReference type="NCBI Taxonomy" id="2567941"/>
    <lineage>
        <taxon>Bacteria</taxon>
        <taxon>Bacillati</taxon>
        <taxon>Bacillota</taxon>
        <taxon>Bacilli</taxon>
        <taxon>Bacillales</taxon>
        <taxon>Bacillaceae</taxon>
        <taxon>Metabacillus</taxon>
    </lineage>
</organism>
<dbReference type="EMBL" id="SSNT01000020">
    <property type="protein sequence ID" value="THF76477.1"/>
    <property type="molecule type" value="Genomic_DNA"/>
</dbReference>
<evidence type="ECO:0000313" key="2">
    <source>
        <dbReference type="Proteomes" id="UP000310334"/>
    </source>
</evidence>
<comment type="caution">
    <text evidence="1">The sequence shown here is derived from an EMBL/GenBank/DDBJ whole genome shotgun (WGS) entry which is preliminary data.</text>
</comment>
<name>A0A4S4BPZ0_9BACI</name>
<dbReference type="Proteomes" id="UP000310334">
    <property type="component" value="Unassembled WGS sequence"/>
</dbReference>